<sequence length="184" mass="20959">MGLNVYATSKKKYYKLNPCILTAFFDKKLKYDFNKHDGWHRLENYLAGQSYIQFSGEWTVYLNDDSLLTELSLSGLEEKLSTLKPDEASNSKSLSELGAVGKRSLDIREHTITFKRDETSQGNEEMHDIEAILSDIKNMFKELVSVTVSPSSDESAKLLASNLGPFFERLKSNLERFVSILNLM</sequence>
<organism evidence="1 2">
    <name type="scientific">Nephila pilipes</name>
    <name type="common">Giant wood spider</name>
    <name type="synonym">Nephila maculata</name>
    <dbReference type="NCBI Taxonomy" id="299642"/>
    <lineage>
        <taxon>Eukaryota</taxon>
        <taxon>Metazoa</taxon>
        <taxon>Ecdysozoa</taxon>
        <taxon>Arthropoda</taxon>
        <taxon>Chelicerata</taxon>
        <taxon>Arachnida</taxon>
        <taxon>Araneae</taxon>
        <taxon>Araneomorphae</taxon>
        <taxon>Entelegynae</taxon>
        <taxon>Araneoidea</taxon>
        <taxon>Nephilidae</taxon>
        <taxon>Nephila</taxon>
    </lineage>
</organism>
<dbReference type="EMBL" id="BMAW01124388">
    <property type="protein sequence ID" value="GFU07632.1"/>
    <property type="molecule type" value="Genomic_DNA"/>
</dbReference>
<dbReference type="OrthoDB" id="10617018at2759"/>
<reference evidence="1" key="1">
    <citation type="submission" date="2020-08" db="EMBL/GenBank/DDBJ databases">
        <title>Multicomponent nature underlies the extraordinary mechanical properties of spider dragline silk.</title>
        <authorList>
            <person name="Kono N."/>
            <person name="Nakamura H."/>
            <person name="Mori M."/>
            <person name="Yoshida Y."/>
            <person name="Ohtoshi R."/>
            <person name="Malay A.D."/>
            <person name="Moran D.A.P."/>
            <person name="Tomita M."/>
            <person name="Numata K."/>
            <person name="Arakawa K."/>
        </authorList>
    </citation>
    <scope>NUCLEOTIDE SEQUENCE</scope>
</reference>
<dbReference type="AlphaFoldDB" id="A0A8X6QAA3"/>
<evidence type="ECO:0000313" key="1">
    <source>
        <dbReference type="EMBL" id="GFU07632.1"/>
    </source>
</evidence>
<protein>
    <submittedName>
        <fullName evidence="1">Uncharacterized protein</fullName>
    </submittedName>
</protein>
<evidence type="ECO:0000313" key="2">
    <source>
        <dbReference type="Proteomes" id="UP000887013"/>
    </source>
</evidence>
<keyword evidence="2" id="KW-1185">Reference proteome</keyword>
<name>A0A8X6QAA3_NEPPI</name>
<proteinExistence type="predicted"/>
<dbReference type="Proteomes" id="UP000887013">
    <property type="component" value="Unassembled WGS sequence"/>
</dbReference>
<gene>
    <name evidence="1" type="ORF">NPIL_554591</name>
</gene>
<accession>A0A8X6QAA3</accession>
<comment type="caution">
    <text evidence="1">The sequence shown here is derived from an EMBL/GenBank/DDBJ whole genome shotgun (WGS) entry which is preliminary data.</text>
</comment>